<comment type="caution">
    <text evidence="1">The sequence shown here is derived from an EMBL/GenBank/DDBJ whole genome shotgun (WGS) entry which is preliminary data.</text>
</comment>
<gene>
    <name evidence="1" type="ORF">JCM17845_28850</name>
</gene>
<organism evidence="1 2">
    <name type="scientific">Iodidimonas gelatinilytica</name>
    <dbReference type="NCBI Taxonomy" id="1236966"/>
    <lineage>
        <taxon>Bacteria</taxon>
        <taxon>Pseudomonadati</taxon>
        <taxon>Pseudomonadota</taxon>
        <taxon>Alphaproteobacteria</taxon>
        <taxon>Iodidimonadales</taxon>
        <taxon>Iodidimonadaceae</taxon>
        <taxon>Iodidimonas</taxon>
    </lineage>
</organism>
<dbReference type="EMBL" id="BKCM01000023">
    <property type="protein sequence ID" value="GER02262.1"/>
    <property type="molecule type" value="Genomic_DNA"/>
</dbReference>
<dbReference type="SUPFAM" id="SSF51316">
    <property type="entry name" value="Mss4-like"/>
    <property type="match status" value="1"/>
</dbReference>
<keyword evidence="2" id="KW-1185">Reference proteome</keyword>
<dbReference type="AlphaFoldDB" id="A0A5A7N1V8"/>
<dbReference type="InterPro" id="IPR011057">
    <property type="entry name" value="Mss4-like_sf"/>
</dbReference>
<sequence length="63" mass="7249">MSSEHVRRGFRSICGSFLFWDPIEKDRIAVAMGALDGATGICRCRRDGKREQSKEHPFRTHNQ</sequence>
<proteinExistence type="predicted"/>
<name>A0A5A7N1V8_9PROT</name>
<dbReference type="Proteomes" id="UP000325187">
    <property type="component" value="Unassembled WGS sequence"/>
</dbReference>
<evidence type="ECO:0000313" key="1">
    <source>
        <dbReference type="EMBL" id="GER02262.1"/>
    </source>
</evidence>
<evidence type="ECO:0000313" key="2">
    <source>
        <dbReference type="Proteomes" id="UP000325187"/>
    </source>
</evidence>
<accession>A0A5A7N1V8</accession>
<protein>
    <submittedName>
        <fullName evidence="1">Uncharacterized protein</fullName>
    </submittedName>
</protein>
<reference evidence="1 2" key="1">
    <citation type="submission" date="2019-09" db="EMBL/GenBank/DDBJ databases">
        <title>NBRP : Genome information of microbial organism related human and environment.</title>
        <authorList>
            <person name="Hattori M."/>
            <person name="Oshima K."/>
            <person name="Inaba H."/>
            <person name="Suda W."/>
            <person name="Sakamoto M."/>
            <person name="Iino T."/>
            <person name="Kitahara M."/>
            <person name="Oshida Y."/>
            <person name="Iida T."/>
            <person name="Kudo T."/>
            <person name="Itoh T."/>
            <person name="Ohkuma M."/>
        </authorList>
    </citation>
    <scope>NUCLEOTIDE SEQUENCE [LARGE SCALE GENOMIC DNA]</scope>
    <source>
        <strain evidence="1 2">Mie-1</strain>
    </source>
</reference>